<evidence type="ECO:0000313" key="2">
    <source>
        <dbReference type="Proteomes" id="UP001065298"/>
    </source>
</evidence>
<reference evidence="1" key="1">
    <citation type="submission" date="2022-06" db="EMBL/GenBank/DDBJ databases">
        <title>Fusarium solani species complex genomes reveal bases of compartmentalisation and animal pathogenesis.</title>
        <authorList>
            <person name="Tsai I.J."/>
        </authorList>
    </citation>
    <scope>NUCLEOTIDE SEQUENCE</scope>
    <source>
        <strain evidence="1">Fu6.1</strain>
    </source>
</reference>
<dbReference type="Proteomes" id="UP001065298">
    <property type="component" value="Chromosome 11"/>
</dbReference>
<comment type="caution">
    <text evidence="1">The sequence shown here is derived from an EMBL/GenBank/DDBJ whole genome shotgun (WGS) entry which is preliminary data.</text>
</comment>
<organism evidence="1 2">
    <name type="scientific">Fusarium keratoplasticum</name>
    <dbReference type="NCBI Taxonomy" id="1328300"/>
    <lineage>
        <taxon>Eukaryota</taxon>
        <taxon>Fungi</taxon>
        <taxon>Dikarya</taxon>
        <taxon>Ascomycota</taxon>
        <taxon>Pezizomycotina</taxon>
        <taxon>Sordariomycetes</taxon>
        <taxon>Hypocreomycetidae</taxon>
        <taxon>Hypocreales</taxon>
        <taxon>Nectriaceae</taxon>
        <taxon>Fusarium</taxon>
        <taxon>Fusarium solani species complex</taxon>
    </lineage>
</organism>
<evidence type="ECO:0000313" key="1">
    <source>
        <dbReference type="EMBL" id="KAI8652776.1"/>
    </source>
</evidence>
<dbReference type="EMBL" id="CM046513">
    <property type="protein sequence ID" value="KAI8652776.1"/>
    <property type="molecule type" value="Genomic_DNA"/>
</dbReference>
<name>A0ACC0QG48_9HYPO</name>
<accession>A0ACC0QG48</accession>
<proteinExistence type="predicted"/>
<gene>
    <name evidence="1" type="ORF">NCS57_01342800</name>
</gene>
<sequence>MDPASLAFGVVSLAMQLMQTTTAIKKLIADYKSAAKDLAVLSDKLDDIEAVCHSLEVVLANFDEIRNPWEATLLNKLYKAIGDCRDKVSLAYDAVRKVTARHKNGRASLATVGSLFLQHRAQIRQCSDDLDRSLSSLQLHMTTNILWENADDETTFYGYAILYNANDVCRFLVEHLPDSLQRTSSHISPAPPLVSAGVYYGLKQLAFDYVDLRGDALTPGEFSTMLIAISSPARDVKTYVDYCKQRLSDRWKPFNLCLYSYLVSTFELWHNSQRYNILDDWAPILIDVLSNGVDIHTKTWLDERQLKELEGLSAVHRILASADSSQMAMERCRLWLDLLERVGVDIEQYLDVEIEHCTATWFQKGTDIGTGFRKIFAIQEFGGRRVPCWTQEIDGICPLAQDMAPKRGPSGDPEGPPSVEESGLIPLLLDIQECRIPQQKMIWIVENLECLGRRQSKKRKLGSLKQKESADADEEPFWYRQEINAFNDSNFVALSYTWEASETEVQNPKEEGHIIETRDRKNAYHSSVRNSVLERITRYMQRHQVPLLWIDRHSIPQKVCQQPTCKHEACNKKQHALDAMDRVYSLSDHPVALLGRPINKESEMATLAAILKGQLVECVDGEFQLRETTTSEKAQEALQLLYEITTDKWWSRAWTFQENYRAGLKMTLLIHHSPDLEKPKRIFRHSGKALFNLIPGELSVQSVRFSENATKFCLAFNNLTKKAKGDEEKIQHILRTAGKYTLLLQKSTSMSGIIVSDVLARGVTEPWDLLAIIANCCQYATRLKSTMLQEKSKKGVTLSLSIIALRLLNGEILRNDSAIPASPIDCIHDLFFDGFRAPQGERSLTFNKGCRFVDVQLRTDGIKTTGHLWKLEEPLKAPRSSPRLSQESQRGQQQLPDYHRTRLLQLMELLKANKRKSYTNLINDLKAFLDEDAMIEDEGSFGLRYRRMMARELVRAMDADEGLSLGRLCDSSGSITVHRGIFITGPKAGSLDDQSVTHVFTSLWSETNESDEYYGNDLDHHVSLGVETGDKGLDGPCHLYTKKWVLGLCFFEGVTAYNVVLPWPSGLLEQNVKSDVEGVVENLL</sequence>
<protein>
    <submittedName>
        <fullName evidence="1">HET domain-containing protein</fullName>
    </submittedName>
</protein>
<keyword evidence="2" id="KW-1185">Reference proteome</keyword>